<keyword evidence="2" id="KW-0560">Oxidoreductase</keyword>
<dbReference type="GO" id="GO:0010181">
    <property type="term" value="F:FMN binding"/>
    <property type="evidence" value="ECO:0007669"/>
    <property type="project" value="InterPro"/>
</dbReference>
<dbReference type="Gene3D" id="1.10.10.10">
    <property type="entry name" value="Winged helix-like DNA-binding domain superfamily/Winged helix DNA-binding domain"/>
    <property type="match status" value="1"/>
</dbReference>
<dbReference type="PANTHER" id="PTHR30466">
    <property type="entry name" value="FLAVIN REDUCTASE"/>
    <property type="match status" value="1"/>
</dbReference>
<evidence type="ECO:0000259" key="3">
    <source>
        <dbReference type="SMART" id="SM00903"/>
    </source>
</evidence>
<dbReference type="InterPro" id="IPR012349">
    <property type="entry name" value="Split_barrel_FMN-bd"/>
</dbReference>
<dbReference type="InterPro" id="IPR036390">
    <property type="entry name" value="WH_DNA-bd_sf"/>
</dbReference>
<dbReference type="SMART" id="SM00903">
    <property type="entry name" value="Flavin_Reduct"/>
    <property type="match status" value="1"/>
</dbReference>
<dbReference type="PANTHER" id="PTHR30466:SF11">
    <property type="entry name" value="FLAVIN-DEPENDENT MONOOXYGENASE, REDUCTASE SUBUNIT HSAB"/>
    <property type="match status" value="1"/>
</dbReference>
<dbReference type="InterPro" id="IPR002563">
    <property type="entry name" value="Flavin_Rdtase-like_dom"/>
</dbReference>
<sequence length="311" mass="33297">MSGTAPLDRARQFRNALGSFATGVTVITARAADGSDVGVTANSFNSVSLDPPMILWSIGKNSSSLAAFMQAEHFAVHILAADQEQLSGRFAKSGTDKFAGIDIERGQGDVPLLKGAAARFQCRTAFRHEAGDHYILVGEVDAFDHDDHAPLAFHGGRYGLFVRNEPPASVTETKIAPALVSELLVRAEDGLIRQVEEDLSEATISLPEFEVLRSVSEADLTLDELEEWAGPDQENSILALVEDLSERHLLLTPEGGTISLTEEGEAALAAVTTEISGIEDKVLAALSPHEAALFRRFLSKIVDSFANDAEG</sequence>
<comment type="caution">
    <text evidence="4">The sequence shown here is derived from an EMBL/GenBank/DDBJ whole genome shotgun (WGS) entry which is preliminary data.</text>
</comment>
<dbReference type="RefSeq" id="WP_227322353.1">
    <property type="nucleotide sequence ID" value="NZ_JAESVB010000007.1"/>
</dbReference>
<dbReference type="Proteomes" id="UP000708298">
    <property type="component" value="Unassembled WGS sequence"/>
</dbReference>
<proteinExistence type="inferred from homology"/>
<gene>
    <name evidence="4" type="ORF">ASILVAE211_16000</name>
</gene>
<dbReference type="GO" id="GO:0042602">
    <property type="term" value="F:riboflavin reductase (NADPH) activity"/>
    <property type="evidence" value="ECO:0007669"/>
    <property type="project" value="TreeGrafter"/>
</dbReference>
<accession>A0A963YTJ9</accession>
<evidence type="ECO:0000313" key="4">
    <source>
        <dbReference type="EMBL" id="MCB8876694.1"/>
    </source>
</evidence>
<evidence type="ECO:0000256" key="2">
    <source>
        <dbReference type="ARBA" id="ARBA00023002"/>
    </source>
</evidence>
<keyword evidence="5" id="KW-1185">Reference proteome</keyword>
<dbReference type="SUPFAM" id="SSF50475">
    <property type="entry name" value="FMN-binding split barrel"/>
    <property type="match status" value="1"/>
</dbReference>
<dbReference type="Pfam" id="PF01613">
    <property type="entry name" value="Flavin_Reduct"/>
    <property type="match status" value="1"/>
</dbReference>
<dbReference type="SUPFAM" id="SSF46785">
    <property type="entry name" value="Winged helix' DNA-binding domain"/>
    <property type="match status" value="1"/>
</dbReference>
<feature type="domain" description="Flavin reductase like" evidence="3">
    <location>
        <begin position="17"/>
        <end position="160"/>
    </location>
</feature>
<reference evidence="4" key="2">
    <citation type="submission" date="2021-01" db="EMBL/GenBank/DDBJ databases">
        <authorList>
            <person name="Mieszkin S."/>
            <person name="Pouder E."/>
            <person name="Alain K."/>
        </authorList>
    </citation>
    <scope>NUCLEOTIDE SEQUENCE</scope>
    <source>
        <strain evidence="4">HW T2.11</strain>
    </source>
</reference>
<comment type="similarity">
    <text evidence="1">Belongs to the non-flavoprotein flavin reductase family.</text>
</comment>
<evidence type="ECO:0000313" key="5">
    <source>
        <dbReference type="Proteomes" id="UP000708298"/>
    </source>
</evidence>
<organism evidence="4 5">
    <name type="scientific">Acidisoma silvae</name>
    <dbReference type="NCBI Taxonomy" id="2802396"/>
    <lineage>
        <taxon>Bacteria</taxon>
        <taxon>Pseudomonadati</taxon>
        <taxon>Pseudomonadota</taxon>
        <taxon>Alphaproteobacteria</taxon>
        <taxon>Acetobacterales</taxon>
        <taxon>Acidocellaceae</taxon>
        <taxon>Acidisoma</taxon>
    </lineage>
</organism>
<dbReference type="AlphaFoldDB" id="A0A963YTJ9"/>
<protein>
    <submittedName>
        <fullName evidence="4">Flavin reductase</fullName>
    </submittedName>
</protein>
<dbReference type="InterPro" id="IPR036388">
    <property type="entry name" value="WH-like_DNA-bd_sf"/>
</dbReference>
<dbReference type="InterPro" id="IPR050268">
    <property type="entry name" value="NADH-dep_flavin_reductase"/>
</dbReference>
<dbReference type="Gene3D" id="2.30.110.10">
    <property type="entry name" value="Electron Transport, Fmn-binding Protein, Chain A"/>
    <property type="match status" value="1"/>
</dbReference>
<evidence type="ECO:0000256" key="1">
    <source>
        <dbReference type="ARBA" id="ARBA00008898"/>
    </source>
</evidence>
<dbReference type="EMBL" id="JAESVB010000007">
    <property type="protein sequence ID" value="MCB8876694.1"/>
    <property type="molecule type" value="Genomic_DNA"/>
</dbReference>
<name>A0A963YTJ9_9PROT</name>
<reference evidence="4" key="1">
    <citation type="journal article" date="2021" name="Microorganisms">
        <title>Acidisoma silvae sp. nov. and Acidisomacellulosilytica sp. nov., Two Acidophilic Bacteria Isolated from Decaying Wood, Hydrolyzing Cellulose and Producing Poly-3-hydroxybutyrate.</title>
        <authorList>
            <person name="Mieszkin S."/>
            <person name="Pouder E."/>
            <person name="Uroz S."/>
            <person name="Simon-Colin C."/>
            <person name="Alain K."/>
        </authorList>
    </citation>
    <scope>NUCLEOTIDE SEQUENCE</scope>
    <source>
        <strain evidence="4">HW T2.11</strain>
    </source>
</reference>